<dbReference type="Pfam" id="PF13692">
    <property type="entry name" value="Glyco_trans_1_4"/>
    <property type="match status" value="1"/>
</dbReference>
<dbReference type="STRING" id="89524.SAMN05444370_10831"/>
<dbReference type="InterPro" id="IPR028098">
    <property type="entry name" value="Glyco_trans_4-like_N"/>
</dbReference>
<evidence type="ECO:0000313" key="2">
    <source>
        <dbReference type="EMBL" id="SEA63790.1"/>
    </source>
</evidence>
<dbReference type="PANTHER" id="PTHR12526:SF624">
    <property type="entry name" value="BLR6297 PROTEIN"/>
    <property type="match status" value="1"/>
</dbReference>
<dbReference type="EMBL" id="FNQM01000008">
    <property type="protein sequence ID" value="SEA63790.1"/>
    <property type="molecule type" value="Genomic_DNA"/>
</dbReference>
<proteinExistence type="predicted"/>
<dbReference type="Pfam" id="PF13439">
    <property type="entry name" value="Glyco_transf_4"/>
    <property type="match status" value="1"/>
</dbReference>
<dbReference type="Proteomes" id="UP000198703">
    <property type="component" value="Unassembled WGS sequence"/>
</dbReference>
<dbReference type="PANTHER" id="PTHR12526">
    <property type="entry name" value="GLYCOSYLTRANSFERASE"/>
    <property type="match status" value="1"/>
</dbReference>
<gene>
    <name evidence="2" type="ORF">SAMN05444370_10831</name>
</gene>
<accession>A0A1H4CTN8</accession>
<keyword evidence="2" id="KW-0808">Transferase</keyword>
<dbReference type="SUPFAM" id="SSF53756">
    <property type="entry name" value="UDP-Glycosyltransferase/glycogen phosphorylase"/>
    <property type="match status" value="1"/>
</dbReference>
<evidence type="ECO:0000313" key="3">
    <source>
        <dbReference type="Proteomes" id="UP000198703"/>
    </source>
</evidence>
<dbReference type="AlphaFoldDB" id="A0A1H4CTN8"/>
<evidence type="ECO:0000259" key="1">
    <source>
        <dbReference type="Pfam" id="PF13439"/>
    </source>
</evidence>
<sequence>MNLERAAAAVAGARILILVENLPVPFDRRVWQEATTLRRHGCEVTVICPKGRGYDAEEEEIEGVRIFRHDLPLEAEGALGYLREYLAALWSQARLAARVRRRHGFDVIQACNPPDLLFLTALPYRLTGRARFIFDHHDLSPELFEVKFGRRGLLHAVLRAAERATFALADASIATNETFRDIAVARGRMDRDRVRIVRSYPNLARFRRVEPQAGLKRPDGFLVGYVGIIGAQDGVDLLVRAMADLVGPRGRDDVDCVIIGDGPALAGCQALAAELGVAERVRFAGYLGGEALLAHLSAVDVGVIPDPSNAFNDKLSMNKVFEYMALGLPFVQFNLRQAASEAGEAALVASGSRPEDLAAAIETLLDDPERRGRMSAYGAARAAREFTWESQEPALLEAYALALEAGGRRRRSA</sequence>
<name>A0A1H4CTN8_9RHOB</name>
<dbReference type="RefSeq" id="WP_093254199.1">
    <property type="nucleotide sequence ID" value="NZ_FNQM01000008.1"/>
</dbReference>
<keyword evidence="3" id="KW-1185">Reference proteome</keyword>
<protein>
    <submittedName>
        <fullName evidence="2">Glycosyltransferase involved in cell wall bisynthesis</fullName>
    </submittedName>
</protein>
<reference evidence="2 3" key="1">
    <citation type="submission" date="2016-10" db="EMBL/GenBank/DDBJ databases">
        <authorList>
            <person name="de Groot N.N."/>
        </authorList>
    </citation>
    <scope>NUCLEOTIDE SEQUENCE [LARGE SCALE GENOMIC DNA]</scope>
    <source>
        <strain evidence="2 3">DSM 15345</strain>
    </source>
</reference>
<dbReference type="Gene3D" id="3.40.50.2000">
    <property type="entry name" value="Glycogen Phosphorylase B"/>
    <property type="match status" value="2"/>
</dbReference>
<dbReference type="CDD" id="cd03794">
    <property type="entry name" value="GT4_WbuB-like"/>
    <property type="match status" value="1"/>
</dbReference>
<dbReference type="GO" id="GO:0016757">
    <property type="term" value="F:glycosyltransferase activity"/>
    <property type="evidence" value="ECO:0007669"/>
    <property type="project" value="TreeGrafter"/>
</dbReference>
<organism evidence="2 3">
    <name type="scientific">Rubrimonas cliftonensis</name>
    <dbReference type="NCBI Taxonomy" id="89524"/>
    <lineage>
        <taxon>Bacteria</taxon>
        <taxon>Pseudomonadati</taxon>
        <taxon>Pseudomonadota</taxon>
        <taxon>Alphaproteobacteria</taxon>
        <taxon>Rhodobacterales</taxon>
        <taxon>Paracoccaceae</taxon>
        <taxon>Rubrimonas</taxon>
    </lineage>
</organism>
<feature type="domain" description="Glycosyltransferase subfamily 4-like N-terminal" evidence="1">
    <location>
        <begin position="28"/>
        <end position="197"/>
    </location>
</feature>
<dbReference type="OrthoDB" id="9783380at2"/>